<dbReference type="CDD" id="cd01949">
    <property type="entry name" value="GGDEF"/>
    <property type="match status" value="1"/>
</dbReference>
<dbReference type="InterPro" id="IPR000160">
    <property type="entry name" value="GGDEF_dom"/>
</dbReference>
<dbReference type="PANTHER" id="PTHR44757">
    <property type="entry name" value="DIGUANYLATE CYCLASE DGCP"/>
    <property type="match status" value="1"/>
</dbReference>
<dbReference type="EMBL" id="SMTL01000009">
    <property type="protein sequence ID" value="TDK29806.1"/>
    <property type="molecule type" value="Genomic_DNA"/>
</dbReference>
<comment type="caution">
    <text evidence="3">The sequence shown here is derived from an EMBL/GenBank/DDBJ whole genome shotgun (WGS) entry which is preliminary data.</text>
</comment>
<gene>
    <name evidence="3" type="ORF">E2F50_21625</name>
</gene>
<dbReference type="Gene3D" id="3.20.20.450">
    <property type="entry name" value="EAL domain"/>
    <property type="match status" value="1"/>
</dbReference>
<dbReference type="PANTHER" id="PTHR44757:SF2">
    <property type="entry name" value="BIOFILM ARCHITECTURE MAINTENANCE PROTEIN MBAA"/>
    <property type="match status" value="1"/>
</dbReference>
<proteinExistence type="predicted"/>
<keyword evidence="4" id="KW-1185">Reference proteome</keyword>
<dbReference type="SUPFAM" id="SSF141868">
    <property type="entry name" value="EAL domain-like"/>
    <property type="match status" value="1"/>
</dbReference>
<feature type="domain" description="GGDEF" evidence="2">
    <location>
        <begin position="153"/>
        <end position="286"/>
    </location>
</feature>
<feature type="domain" description="EAL" evidence="1">
    <location>
        <begin position="295"/>
        <end position="545"/>
    </location>
</feature>
<evidence type="ECO:0000259" key="1">
    <source>
        <dbReference type="PROSITE" id="PS50883"/>
    </source>
</evidence>
<dbReference type="SMART" id="SM00267">
    <property type="entry name" value="GGDEF"/>
    <property type="match status" value="1"/>
</dbReference>
<organism evidence="3 4">
    <name type="scientific">Rhizobium deserti</name>
    <dbReference type="NCBI Taxonomy" id="2547961"/>
    <lineage>
        <taxon>Bacteria</taxon>
        <taxon>Pseudomonadati</taxon>
        <taxon>Pseudomonadota</taxon>
        <taxon>Alphaproteobacteria</taxon>
        <taxon>Hyphomicrobiales</taxon>
        <taxon>Rhizobiaceae</taxon>
        <taxon>Rhizobium/Agrobacterium group</taxon>
        <taxon>Rhizobium</taxon>
    </lineage>
</organism>
<dbReference type="InterPro" id="IPR052155">
    <property type="entry name" value="Biofilm_reg_signaling"/>
</dbReference>
<dbReference type="InterPro" id="IPR001633">
    <property type="entry name" value="EAL_dom"/>
</dbReference>
<dbReference type="NCBIfam" id="TIGR00254">
    <property type="entry name" value="GGDEF"/>
    <property type="match status" value="1"/>
</dbReference>
<sequence>MLQRNNIIEPASLREDPFSPSLPELHLDPQGAVVSSNPSARALFPCLVTPGKSFKDLLHEAEKFGFLSNGIASTIFDALLAGRPQHLFEMRDGRAILLSSLTNGPGLQVLSFTDVSYVMQVTLSRQRDVLTGLPNRLELVRQLEERLASPANDEIAVLYLDLDRFKLVNDTLGHPIGDTLLKLVSDRLSKILGPKDSLARLGGDEFVILQAAGEQPTAAEALASRAIDLIGRTYLIQGHSVQVGVSVGIALAGLDGKTPEDLIRSADLALFKAKSAGRSTFRFFTEAMDQEMQARRSMEIDLQRALVLEQFSLAYQPQYQIDGKRLVGFEALLRWSTPARGPVSPAQFIPLAEDIGMIGSLGEWVLRKACKDAAQWPEPISVSVNLSPLQFKNQKLIDVIVSALASAGLPPHRLDIEITEGALMDDTDATVAILKQIKALGIKVSMDDFGTGYSSLSYLQKFPFDKIKIDQSFIRSLETNPDSAAIVRAVTALGESLGMMTIAEGVETESQLRQITHDGCKQVQGYLTGRPVPQHEATLLVEQMN</sequence>
<dbReference type="AlphaFoldDB" id="A0A4R5U6C9"/>
<evidence type="ECO:0000259" key="2">
    <source>
        <dbReference type="PROSITE" id="PS50887"/>
    </source>
</evidence>
<evidence type="ECO:0000313" key="3">
    <source>
        <dbReference type="EMBL" id="TDK29806.1"/>
    </source>
</evidence>
<protein>
    <submittedName>
        <fullName evidence="3">EAL domain-containing protein</fullName>
    </submittedName>
</protein>
<dbReference type="Proteomes" id="UP000295238">
    <property type="component" value="Unassembled WGS sequence"/>
</dbReference>
<dbReference type="OrthoDB" id="9814202at2"/>
<accession>A0A4R5U6C9</accession>
<dbReference type="PROSITE" id="PS50883">
    <property type="entry name" value="EAL"/>
    <property type="match status" value="1"/>
</dbReference>
<dbReference type="RefSeq" id="WP_133318271.1">
    <property type="nucleotide sequence ID" value="NZ_SMTL01000009.1"/>
</dbReference>
<dbReference type="Pfam" id="PF00990">
    <property type="entry name" value="GGDEF"/>
    <property type="match status" value="1"/>
</dbReference>
<dbReference type="SMART" id="SM00052">
    <property type="entry name" value="EAL"/>
    <property type="match status" value="1"/>
</dbReference>
<name>A0A4R5U6C9_9HYPH</name>
<reference evidence="3 4" key="1">
    <citation type="submission" date="2019-03" db="EMBL/GenBank/DDBJ databases">
        <title>Rhizobium sp. nov., an bacterium isolated from biocrust in Mu Us Desert.</title>
        <authorList>
            <person name="Lixiong L."/>
        </authorList>
    </citation>
    <scope>NUCLEOTIDE SEQUENCE [LARGE SCALE GENOMIC DNA]</scope>
    <source>
        <strain evidence="3 4">SPY-1</strain>
    </source>
</reference>
<dbReference type="Pfam" id="PF00563">
    <property type="entry name" value="EAL"/>
    <property type="match status" value="1"/>
</dbReference>
<dbReference type="CDD" id="cd01948">
    <property type="entry name" value="EAL"/>
    <property type="match status" value="1"/>
</dbReference>
<dbReference type="PROSITE" id="PS50887">
    <property type="entry name" value="GGDEF"/>
    <property type="match status" value="1"/>
</dbReference>
<dbReference type="InterPro" id="IPR029787">
    <property type="entry name" value="Nucleotide_cyclase"/>
</dbReference>
<evidence type="ECO:0000313" key="4">
    <source>
        <dbReference type="Proteomes" id="UP000295238"/>
    </source>
</evidence>
<dbReference type="Gene3D" id="3.30.70.270">
    <property type="match status" value="1"/>
</dbReference>
<dbReference type="SUPFAM" id="SSF55073">
    <property type="entry name" value="Nucleotide cyclase"/>
    <property type="match status" value="1"/>
</dbReference>
<dbReference type="InterPro" id="IPR043128">
    <property type="entry name" value="Rev_trsase/Diguanyl_cyclase"/>
</dbReference>
<dbReference type="InterPro" id="IPR035919">
    <property type="entry name" value="EAL_sf"/>
</dbReference>